<name>A0AAU9IG52_9CILI</name>
<dbReference type="AlphaFoldDB" id="A0AAU9IG52"/>
<dbReference type="Proteomes" id="UP001162131">
    <property type="component" value="Unassembled WGS sequence"/>
</dbReference>
<dbReference type="EMBL" id="CAJZBQ010000010">
    <property type="protein sequence ID" value="CAG9313426.1"/>
    <property type="molecule type" value="Genomic_DNA"/>
</dbReference>
<organism evidence="1 2">
    <name type="scientific">Blepharisma stoltei</name>
    <dbReference type="NCBI Taxonomy" id="1481888"/>
    <lineage>
        <taxon>Eukaryota</taxon>
        <taxon>Sar</taxon>
        <taxon>Alveolata</taxon>
        <taxon>Ciliophora</taxon>
        <taxon>Postciliodesmatophora</taxon>
        <taxon>Heterotrichea</taxon>
        <taxon>Heterotrichida</taxon>
        <taxon>Blepharismidae</taxon>
        <taxon>Blepharisma</taxon>
    </lineage>
</organism>
<reference evidence="1" key="1">
    <citation type="submission" date="2021-09" db="EMBL/GenBank/DDBJ databases">
        <authorList>
            <consortium name="AG Swart"/>
            <person name="Singh M."/>
            <person name="Singh A."/>
            <person name="Seah K."/>
            <person name="Emmerich C."/>
        </authorList>
    </citation>
    <scope>NUCLEOTIDE SEQUENCE</scope>
    <source>
        <strain evidence="1">ATCC30299</strain>
    </source>
</reference>
<protein>
    <submittedName>
        <fullName evidence="1">Uncharacterized protein</fullName>
    </submittedName>
</protein>
<evidence type="ECO:0000313" key="2">
    <source>
        <dbReference type="Proteomes" id="UP001162131"/>
    </source>
</evidence>
<sequence length="71" mass="8212">MGQSESILSRSCFWIFKISIKLHELWSNSTNSDAMLLNIISWSSALPSLCYFWGKVPKMILKQYIKDPKSL</sequence>
<comment type="caution">
    <text evidence="1">The sequence shown here is derived from an EMBL/GenBank/DDBJ whole genome shotgun (WGS) entry which is preliminary data.</text>
</comment>
<gene>
    <name evidence="1" type="ORF">BSTOLATCC_MIC8694</name>
</gene>
<accession>A0AAU9IG52</accession>
<proteinExistence type="predicted"/>
<keyword evidence="2" id="KW-1185">Reference proteome</keyword>
<evidence type="ECO:0000313" key="1">
    <source>
        <dbReference type="EMBL" id="CAG9313426.1"/>
    </source>
</evidence>